<dbReference type="PANTHER" id="PTHR42101:SF1">
    <property type="entry name" value="LOW TEMPERATURE REQUIREMENT A"/>
    <property type="match status" value="1"/>
</dbReference>
<dbReference type="PANTHER" id="PTHR42101">
    <property type="entry name" value="CHROMOSOME 16, WHOLE GENOME SHOTGUN SEQUENCE"/>
    <property type="match status" value="1"/>
</dbReference>
<keyword evidence="2" id="KW-0472">Membrane</keyword>
<keyword evidence="4" id="KW-1185">Reference proteome</keyword>
<organism evidence="3 4">
    <name type="scientific">Mucor flavus</name>
    <dbReference type="NCBI Taxonomy" id="439312"/>
    <lineage>
        <taxon>Eukaryota</taxon>
        <taxon>Fungi</taxon>
        <taxon>Fungi incertae sedis</taxon>
        <taxon>Mucoromycota</taxon>
        <taxon>Mucoromycotina</taxon>
        <taxon>Mucoromycetes</taxon>
        <taxon>Mucorales</taxon>
        <taxon>Mucorineae</taxon>
        <taxon>Mucoraceae</taxon>
        <taxon>Mucor</taxon>
    </lineage>
</organism>
<feature type="transmembrane region" description="Helical" evidence="2">
    <location>
        <begin position="758"/>
        <end position="780"/>
    </location>
</feature>
<feature type="transmembrane region" description="Helical" evidence="2">
    <location>
        <begin position="508"/>
        <end position="528"/>
    </location>
</feature>
<feature type="transmembrane region" description="Helical" evidence="2">
    <location>
        <begin position="597"/>
        <end position="617"/>
    </location>
</feature>
<feature type="transmembrane region" description="Helical" evidence="2">
    <location>
        <begin position="638"/>
        <end position="659"/>
    </location>
</feature>
<evidence type="ECO:0000256" key="2">
    <source>
        <dbReference type="SAM" id="Phobius"/>
    </source>
</evidence>
<feature type="transmembrane region" description="Helical" evidence="2">
    <location>
        <begin position="540"/>
        <end position="559"/>
    </location>
</feature>
<protein>
    <submittedName>
        <fullName evidence="3">Uncharacterized protein</fullName>
    </submittedName>
</protein>
<dbReference type="InterPro" id="IPR010640">
    <property type="entry name" value="Low_temperature_requirement_A"/>
</dbReference>
<comment type="caution">
    <text evidence="3">The sequence shown here is derived from an EMBL/GenBank/DDBJ whole genome shotgun (WGS) entry which is preliminary data.</text>
</comment>
<proteinExistence type="predicted"/>
<feature type="region of interest" description="Disordered" evidence="1">
    <location>
        <begin position="304"/>
        <end position="332"/>
    </location>
</feature>
<evidence type="ECO:0000313" key="3">
    <source>
        <dbReference type="EMBL" id="GAA5816734.1"/>
    </source>
</evidence>
<keyword evidence="2" id="KW-0812">Transmembrane</keyword>
<dbReference type="Pfam" id="PF06772">
    <property type="entry name" value="LtrA"/>
    <property type="match status" value="1"/>
</dbReference>
<feature type="transmembrane region" description="Helical" evidence="2">
    <location>
        <begin position="475"/>
        <end position="496"/>
    </location>
</feature>
<gene>
    <name evidence="3" type="ORF">MFLAVUS_010266</name>
</gene>
<evidence type="ECO:0000313" key="4">
    <source>
        <dbReference type="Proteomes" id="UP001473302"/>
    </source>
</evidence>
<name>A0ABP9ZCE5_9FUNG</name>
<feature type="transmembrane region" description="Helical" evidence="2">
    <location>
        <begin position="727"/>
        <end position="746"/>
    </location>
</feature>
<reference evidence="3 4" key="1">
    <citation type="submission" date="2024-04" db="EMBL/GenBank/DDBJ databases">
        <title>genome sequences of Mucor flavus KT1a and Helicostylum pulchrum KT1b strains isolated from the surface of a dry-aged beef.</title>
        <authorList>
            <person name="Toyotome T."/>
            <person name="Hosono M."/>
            <person name="Torimaru M."/>
            <person name="Fukuda K."/>
            <person name="Mikami N."/>
        </authorList>
    </citation>
    <scope>NUCLEOTIDE SEQUENCE [LARGE SCALE GENOMIC DNA]</scope>
    <source>
        <strain evidence="3 4">KT1a</strain>
    </source>
</reference>
<feature type="transmembrane region" description="Helical" evidence="2">
    <location>
        <begin position="413"/>
        <end position="433"/>
    </location>
</feature>
<sequence>MIVESVSKIIQERYFMEPIMECSESNQMIADISPNLKYTKGPSFGTRGRRPSAIPSENYQTPRIDTESFYNRSNISATESRISETHPQLTLHESNISHRSNNTMSNRSAMRRLHGENGPHISPLHDPHGKPLVRHGTETIGDVLLHPLKEFQRHTKRTEAYQAEKNEWNEKHPDVIAEEGDINTYEESIIEEIRIRLSMTDLCIHETIHAYKHLVGDQDFQFTTEQIERIEKHLGLTPEEVEELKTFKDTDDLIDFLENTKRDYSVKVHKTVAFRAEMAQKRNEFNDSFNSFDLGEKSNTFNSEITNKSSEKHSVEKSDSGNLRTRPHKNHSPNDILVDLNNNVYLQIQFMVIVKEHEVKQRRAFFLVPDPDLSDEIGEETSATWVELLGDVFYVGWITNFTHSIHINSLPNLGTYAAWFVVMWWTWCSSALYSSRYDRGDVAHHIYKIIELCGLIIMAGSSGKTNFEENPHMFIIGYIIMKSVILFQYLVVFVVSLGAHFKSSRQPLGIYVAVSAVSIAMWGASLLYVTKEDIAKRYALWYVSIGVEVVVHILLQGNSRVSLEASHLGERFGLFTLIILGENCMGFIKMVSEANTTSSVIACNVFGVTIIFCYFFMYFDDFSGESMATTKLSQLWMYLHFPLHLFQVAFGIALTDVILNHSSHEDTASYLSETFQKCAASGTQEHAPVAEHLMAGSNNTSAFSIFNASAEGAEQALDCDPLFVIKIFWITGGLILCFNAFIKWINTPVKGAGFKSHFICISRILNAIVFFALSTTTYAHLDGLEMVSIMMACLLFQSAVDLLD</sequence>
<accession>A0ABP9ZCE5</accession>
<keyword evidence="2" id="KW-1133">Transmembrane helix</keyword>
<dbReference type="EMBL" id="BAABUK010000034">
    <property type="protein sequence ID" value="GAA5816734.1"/>
    <property type="molecule type" value="Genomic_DNA"/>
</dbReference>
<evidence type="ECO:0000256" key="1">
    <source>
        <dbReference type="SAM" id="MobiDB-lite"/>
    </source>
</evidence>
<dbReference type="Proteomes" id="UP001473302">
    <property type="component" value="Unassembled WGS sequence"/>
</dbReference>
<feature type="compositionally biased region" description="Basic and acidic residues" evidence="1">
    <location>
        <begin position="309"/>
        <end position="319"/>
    </location>
</feature>